<sequence length="120" mass="13671">KLSVNYSNKVQFLYRINKGTFDVFDQAGVNAKKDPNNKVHIPFENLIFFGDGETDVPCFSVNNKNFGKNICVYEKDNEKSSNIAKKLFSEGRVHYLINGDYSENSEADKLIKGFILSYKS</sequence>
<evidence type="ECO:0000313" key="2">
    <source>
        <dbReference type="Proteomes" id="UP000747791"/>
    </source>
</evidence>
<dbReference type="GO" id="GO:0016787">
    <property type="term" value="F:hydrolase activity"/>
    <property type="evidence" value="ECO:0007669"/>
    <property type="project" value="UniProtKB-KW"/>
</dbReference>
<reference evidence="1" key="1">
    <citation type="submission" date="2018-10" db="EMBL/GenBank/DDBJ databases">
        <title>Iterative Subtractive Binning of Freshwater Chronoseries Metagenomes Recovers Nearly Complete Genomes from over Four Hundred Novel Species.</title>
        <authorList>
            <person name="Rodriguez-R L.M."/>
            <person name="Tsementzi D."/>
            <person name="Luo C."/>
            <person name="Konstantinidis K.T."/>
        </authorList>
    </citation>
    <scope>NUCLEOTIDE SEQUENCE</scope>
    <source>
        <strain evidence="1">WB8_2A_004</strain>
    </source>
</reference>
<comment type="caution">
    <text evidence="1">The sequence shown here is derived from an EMBL/GenBank/DDBJ whole genome shotgun (WGS) entry which is preliminary data.</text>
</comment>
<keyword evidence="1" id="KW-0378">Hydrolase</keyword>
<evidence type="ECO:0000313" key="1">
    <source>
        <dbReference type="EMBL" id="NCU53534.1"/>
    </source>
</evidence>
<gene>
    <name evidence="1" type="ORF">EBX74_04555</name>
</gene>
<proteinExistence type="predicted"/>
<protein>
    <submittedName>
        <fullName evidence="1">Haloacid dehalogenase-like hydrolase</fullName>
    </submittedName>
</protein>
<dbReference type="Proteomes" id="UP000747791">
    <property type="component" value="Unassembled WGS sequence"/>
</dbReference>
<accession>A0A966HTZ5</accession>
<dbReference type="EMBL" id="RGOB01000188">
    <property type="protein sequence ID" value="NCU53534.1"/>
    <property type="molecule type" value="Genomic_DNA"/>
</dbReference>
<organism evidence="1 2">
    <name type="scientific">Candidatus Fonsibacter lacus</name>
    <dbReference type="NCBI Taxonomy" id="2576439"/>
    <lineage>
        <taxon>Bacteria</taxon>
        <taxon>Pseudomonadati</taxon>
        <taxon>Pseudomonadota</taxon>
        <taxon>Alphaproteobacteria</taxon>
        <taxon>Candidatus Pelagibacterales</taxon>
        <taxon>Candidatus Pelagibacterales incertae sedis</taxon>
        <taxon>Candidatus Fonsibacter</taxon>
    </lineage>
</organism>
<feature type="non-terminal residue" evidence="1">
    <location>
        <position position="1"/>
    </location>
</feature>
<dbReference type="AlphaFoldDB" id="A0A966HTZ5"/>
<name>A0A966HTZ5_9PROT</name>